<dbReference type="OrthoDB" id="9807403at2"/>
<keyword evidence="5 8" id="KW-0547">Nucleotide-binding</keyword>
<dbReference type="PANTHER" id="PTHR43033:SF1">
    <property type="entry name" value="TRNA(ILE)-LYSIDINE SYNTHASE-RELATED"/>
    <property type="match status" value="1"/>
</dbReference>
<dbReference type="NCBIfam" id="TIGR02433">
    <property type="entry name" value="lysidine_TilS_C"/>
    <property type="match status" value="1"/>
</dbReference>
<dbReference type="Pfam" id="PF01171">
    <property type="entry name" value="ATP_bind_3"/>
    <property type="match status" value="1"/>
</dbReference>
<dbReference type="Gene3D" id="3.30.465.60">
    <property type="match status" value="1"/>
</dbReference>
<evidence type="ECO:0000256" key="5">
    <source>
        <dbReference type="ARBA" id="ARBA00022741"/>
    </source>
</evidence>
<comment type="domain">
    <text evidence="8">The N-terminal region contains the highly conserved SGGXDS motif, predicted to be a P-loop motif involved in ATP binding.</text>
</comment>
<evidence type="ECO:0000256" key="6">
    <source>
        <dbReference type="ARBA" id="ARBA00022840"/>
    </source>
</evidence>
<dbReference type="KEGG" id="pbas:SMSP2_02610"/>
<dbReference type="InterPro" id="IPR014729">
    <property type="entry name" value="Rossmann-like_a/b/a_fold"/>
</dbReference>
<evidence type="ECO:0000313" key="11">
    <source>
        <dbReference type="Proteomes" id="UP000188181"/>
    </source>
</evidence>
<feature type="domain" description="Lysidine-tRNA(Ile) synthetase C-terminal" evidence="9">
    <location>
        <begin position="396"/>
        <end position="472"/>
    </location>
</feature>
<dbReference type="Gene3D" id="3.40.50.620">
    <property type="entry name" value="HUPs"/>
    <property type="match status" value="1"/>
</dbReference>
<comment type="similarity">
    <text evidence="8">Belongs to the tRNA(Ile)-lysidine synthase family.</text>
</comment>
<sequence>MNPERLETAVLDFIQSGKLFADDCESVLLGVSGGLDSVCMFEIMRRLCNCGRLKLRLGVVHVNHKLRGEASDADESFVEHLCASHGVACFSFAFDVDAYARQKKISLETAGRDLRQKAFCQAGEQFGTNVAVLAHHFNDNVETVLHRLIRGCGYAGLGGISARNVFDKESLVFVRPLLGIKRRELEGYAAQLDLQWRQDHTNAEAVYTRNVIRLLLIPMLEKDFPLLSDTLNSLSVSAQRFNDALERDAAALQKRIVKEQQPDQMIIDTAKLLRLKKPHQVALLRMICRHFEDTAGEITRVHLDQMLRLAARSQSGRQIRLPGGVYVRKGQGDIMLSTSEQPVFDSEPLELEVGRVNKYGYSRIEMTFLDSFDWKTIRSHSPYEEYFDAAKITWPVRLRRRKSGDRFRPLGSRYTKKVSRFLTDQKTDLQTRRKVLIFEDQKNIIWVSPLRISSAAAVSEKTEQILKISLHWL</sequence>
<dbReference type="GO" id="GO:0032267">
    <property type="term" value="F:tRNA(Ile)-lysidine synthase activity"/>
    <property type="evidence" value="ECO:0007669"/>
    <property type="project" value="UniProtKB-EC"/>
</dbReference>
<dbReference type="CDD" id="cd01992">
    <property type="entry name" value="TilS_N"/>
    <property type="match status" value="1"/>
</dbReference>
<accession>A0A1Q2MHU8</accession>
<evidence type="ECO:0000256" key="7">
    <source>
        <dbReference type="ARBA" id="ARBA00048539"/>
    </source>
</evidence>
<dbReference type="GO" id="GO:0006400">
    <property type="term" value="P:tRNA modification"/>
    <property type="evidence" value="ECO:0007669"/>
    <property type="project" value="UniProtKB-UniRule"/>
</dbReference>
<evidence type="ECO:0000313" key="10">
    <source>
        <dbReference type="EMBL" id="AQQ72229.1"/>
    </source>
</evidence>
<dbReference type="AlphaFoldDB" id="A0A1Q2MHU8"/>
<evidence type="ECO:0000256" key="8">
    <source>
        <dbReference type="HAMAP-Rule" id="MF_01161"/>
    </source>
</evidence>
<gene>
    <name evidence="8 10" type="primary">tilS</name>
    <name evidence="10" type="ORF">SMSP2_02610</name>
</gene>
<dbReference type="GO" id="GO:0005524">
    <property type="term" value="F:ATP binding"/>
    <property type="evidence" value="ECO:0007669"/>
    <property type="project" value="UniProtKB-UniRule"/>
</dbReference>
<dbReference type="HAMAP" id="MF_01161">
    <property type="entry name" value="tRNA_Ile_lys_synt"/>
    <property type="match status" value="1"/>
</dbReference>
<dbReference type="PANTHER" id="PTHR43033">
    <property type="entry name" value="TRNA(ILE)-LYSIDINE SYNTHASE-RELATED"/>
    <property type="match status" value="1"/>
</dbReference>
<dbReference type="EC" id="6.3.4.19" evidence="8"/>
<dbReference type="STRING" id="1851148.SMSP2_02610"/>
<dbReference type="SUPFAM" id="SSF52402">
    <property type="entry name" value="Adenine nucleotide alpha hydrolases-like"/>
    <property type="match status" value="1"/>
</dbReference>
<dbReference type="SUPFAM" id="SSF82829">
    <property type="entry name" value="MesJ substrate recognition domain-like"/>
    <property type="match status" value="1"/>
</dbReference>
<evidence type="ECO:0000256" key="2">
    <source>
        <dbReference type="ARBA" id="ARBA00022490"/>
    </source>
</evidence>
<dbReference type="InterPro" id="IPR015262">
    <property type="entry name" value="tRNA_Ile_lys_synt_subst-bd"/>
</dbReference>
<evidence type="ECO:0000259" key="9">
    <source>
        <dbReference type="SMART" id="SM00977"/>
    </source>
</evidence>
<evidence type="ECO:0000256" key="1">
    <source>
        <dbReference type="ARBA" id="ARBA00004496"/>
    </source>
</evidence>
<dbReference type="GO" id="GO:0005737">
    <property type="term" value="C:cytoplasm"/>
    <property type="evidence" value="ECO:0007669"/>
    <property type="project" value="UniProtKB-SubCell"/>
</dbReference>
<keyword evidence="6 8" id="KW-0067">ATP-binding</keyword>
<dbReference type="Pfam" id="PF09179">
    <property type="entry name" value="TilS"/>
    <property type="match status" value="1"/>
</dbReference>
<dbReference type="Proteomes" id="UP000188181">
    <property type="component" value="Chromosome"/>
</dbReference>
<dbReference type="SMART" id="SM00977">
    <property type="entry name" value="TilS_C"/>
    <property type="match status" value="1"/>
</dbReference>
<keyword evidence="4 8" id="KW-0819">tRNA processing</keyword>
<dbReference type="SUPFAM" id="SSF56037">
    <property type="entry name" value="PheT/TilS domain"/>
    <property type="match status" value="1"/>
</dbReference>
<dbReference type="RefSeq" id="WP_146684441.1">
    <property type="nucleotide sequence ID" value="NZ_CP019646.1"/>
</dbReference>
<dbReference type="NCBIfam" id="TIGR02432">
    <property type="entry name" value="lysidine_TilS_N"/>
    <property type="match status" value="1"/>
</dbReference>
<dbReference type="Pfam" id="PF11734">
    <property type="entry name" value="TilS_C"/>
    <property type="match status" value="1"/>
</dbReference>
<keyword evidence="3 8" id="KW-0436">Ligase</keyword>
<reference evidence="11" key="1">
    <citation type="submission" date="2017-02" db="EMBL/GenBank/DDBJ databases">
        <title>Comparative genomics and description of representatives of a novel lineage of planctomycetes thriving in anoxic sediments.</title>
        <authorList>
            <person name="Spring S."/>
            <person name="Bunk B."/>
            <person name="Sproer C."/>
        </authorList>
    </citation>
    <scope>NUCLEOTIDE SEQUENCE [LARGE SCALE GENOMIC DNA]</scope>
    <source>
        <strain evidence="11">SM-Chi-D1</strain>
    </source>
</reference>
<comment type="function">
    <text evidence="8">Ligates lysine onto the cytidine present at position 34 of the AUA codon-specific tRNA(Ile) that contains the anticodon CAU, in an ATP-dependent manner. Cytidine is converted to lysidine, thus changing the amino acid specificity of the tRNA from methionine to isoleucine.</text>
</comment>
<proteinExistence type="inferred from homology"/>
<keyword evidence="2 8" id="KW-0963">Cytoplasm</keyword>
<dbReference type="EMBL" id="CP019646">
    <property type="protein sequence ID" value="AQQ72229.1"/>
    <property type="molecule type" value="Genomic_DNA"/>
</dbReference>
<dbReference type="InterPro" id="IPR012796">
    <property type="entry name" value="Lysidine-tRNA-synth_C"/>
</dbReference>
<comment type="catalytic activity">
    <reaction evidence="7 8">
        <text>cytidine(34) in tRNA(Ile2) + L-lysine + ATP = lysidine(34) in tRNA(Ile2) + AMP + diphosphate + H(+)</text>
        <dbReference type="Rhea" id="RHEA:43744"/>
        <dbReference type="Rhea" id="RHEA-COMP:10625"/>
        <dbReference type="Rhea" id="RHEA-COMP:10670"/>
        <dbReference type="ChEBI" id="CHEBI:15378"/>
        <dbReference type="ChEBI" id="CHEBI:30616"/>
        <dbReference type="ChEBI" id="CHEBI:32551"/>
        <dbReference type="ChEBI" id="CHEBI:33019"/>
        <dbReference type="ChEBI" id="CHEBI:82748"/>
        <dbReference type="ChEBI" id="CHEBI:83665"/>
        <dbReference type="ChEBI" id="CHEBI:456215"/>
        <dbReference type="EC" id="6.3.4.19"/>
    </reaction>
</comment>
<dbReference type="InterPro" id="IPR011063">
    <property type="entry name" value="TilS/TtcA_N"/>
</dbReference>
<dbReference type="InterPro" id="IPR012795">
    <property type="entry name" value="tRNA_Ile_lys_synt_N"/>
</dbReference>
<feature type="binding site" evidence="8">
    <location>
        <begin position="32"/>
        <end position="37"/>
    </location>
    <ligand>
        <name>ATP</name>
        <dbReference type="ChEBI" id="CHEBI:30616"/>
    </ligand>
</feature>
<protein>
    <recommendedName>
        <fullName evidence="8">tRNA(Ile)-lysidine synthase</fullName>
        <ecNumber evidence="8">6.3.4.19</ecNumber>
    </recommendedName>
    <alternativeName>
        <fullName evidence="8">tRNA(Ile)-2-lysyl-cytidine synthase</fullName>
    </alternativeName>
    <alternativeName>
        <fullName evidence="8">tRNA(Ile)-lysidine synthetase</fullName>
    </alternativeName>
</protein>
<organism evidence="10 11">
    <name type="scientific">Limihaloglobus sulfuriphilus</name>
    <dbReference type="NCBI Taxonomy" id="1851148"/>
    <lineage>
        <taxon>Bacteria</taxon>
        <taxon>Pseudomonadati</taxon>
        <taxon>Planctomycetota</taxon>
        <taxon>Phycisphaerae</taxon>
        <taxon>Sedimentisphaerales</taxon>
        <taxon>Sedimentisphaeraceae</taxon>
        <taxon>Limihaloglobus</taxon>
    </lineage>
</organism>
<name>A0A1Q2MHU8_9BACT</name>
<dbReference type="InterPro" id="IPR012094">
    <property type="entry name" value="tRNA_Ile_lys_synt"/>
</dbReference>
<comment type="subcellular location">
    <subcellularLocation>
        <location evidence="1 8">Cytoplasm</location>
    </subcellularLocation>
</comment>
<evidence type="ECO:0000256" key="4">
    <source>
        <dbReference type="ARBA" id="ARBA00022694"/>
    </source>
</evidence>
<keyword evidence="11" id="KW-1185">Reference proteome</keyword>
<evidence type="ECO:0000256" key="3">
    <source>
        <dbReference type="ARBA" id="ARBA00022598"/>
    </source>
</evidence>